<feature type="transmembrane region" description="Helical" evidence="1">
    <location>
        <begin position="204"/>
        <end position="228"/>
    </location>
</feature>
<name>A0AAD5YRU6_9AGAR</name>
<keyword evidence="1" id="KW-0472">Membrane</keyword>
<gene>
    <name evidence="2" type="ORF">NP233_g8485</name>
</gene>
<dbReference type="Proteomes" id="UP001213000">
    <property type="component" value="Unassembled WGS sequence"/>
</dbReference>
<sequence length="345" mass="36753">MEQSKFAQYLSIGLGSATLVTTVARIIIRARSLDSVQRRYHWALPQLLSDGFLIVGAAAQLCATVVMVVISPTNNSDPSLDHDQTRRLLTANIVISYLTIWSARASVACAVIGGGRSLLRRRRMLDLGGNLLFYTALCVAMMSHNIKACLNGPSESLHGQCIAPKTVGVAHVVVYPIATIWLVCNAGWALAIHSRSIDDSLWRVFLFAVGCDLACTSISIVRGANIIAGNIGDTVTTGILELCLAIPIVNLQILLPKLYNPCAGLCNRTSTPTPSVAFACRGSRTPPLDEVEVPDLEKRSITETPNIQTAGGIELLTIPSSPTSPSSPCTSIAGSTSFLLPRSMA</sequence>
<evidence type="ECO:0000313" key="3">
    <source>
        <dbReference type="Proteomes" id="UP001213000"/>
    </source>
</evidence>
<reference evidence="2" key="1">
    <citation type="submission" date="2022-07" db="EMBL/GenBank/DDBJ databases">
        <title>Genome Sequence of Leucocoprinus birnbaumii.</title>
        <authorList>
            <person name="Buettner E."/>
        </authorList>
    </citation>
    <scope>NUCLEOTIDE SEQUENCE</scope>
    <source>
        <strain evidence="2">VT141</strain>
    </source>
</reference>
<dbReference type="EMBL" id="JANIEX010000689">
    <property type="protein sequence ID" value="KAJ3564146.1"/>
    <property type="molecule type" value="Genomic_DNA"/>
</dbReference>
<feature type="transmembrane region" description="Helical" evidence="1">
    <location>
        <begin position="47"/>
        <end position="70"/>
    </location>
</feature>
<dbReference type="AlphaFoldDB" id="A0AAD5YRU6"/>
<protein>
    <submittedName>
        <fullName evidence="2">Uncharacterized protein</fullName>
    </submittedName>
</protein>
<evidence type="ECO:0000313" key="2">
    <source>
        <dbReference type="EMBL" id="KAJ3564146.1"/>
    </source>
</evidence>
<comment type="caution">
    <text evidence="2">The sequence shown here is derived from an EMBL/GenBank/DDBJ whole genome shotgun (WGS) entry which is preliminary data.</text>
</comment>
<feature type="transmembrane region" description="Helical" evidence="1">
    <location>
        <begin position="6"/>
        <end position="27"/>
    </location>
</feature>
<evidence type="ECO:0000256" key="1">
    <source>
        <dbReference type="SAM" id="Phobius"/>
    </source>
</evidence>
<keyword evidence="3" id="KW-1185">Reference proteome</keyword>
<keyword evidence="1" id="KW-0812">Transmembrane</keyword>
<keyword evidence="1" id="KW-1133">Transmembrane helix</keyword>
<feature type="transmembrane region" description="Helical" evidence="1">
    <location>
        <begin position="173"/>
        <end position="192"/>
    </location>
</feature>
<proteinExistence type="predicted"/>
<feature type="transmembrane region" description="Helical" evidence="1">
    <location>
        <begin position="90"/>
        <end position="115"/>
    </location>
</feature>
<organism evidence="2 3">
    <name type="scientific">Leucocoprinus birnbaumii</name>
    <dbReference type="NCBI Taxonomy" id="56174"/>
    <lineage>
        <taxon>Eukaryota</taxon>
        <taxon>Fungi</taxon>
        <taxon>Dikarya</taxon>
        <taxon>Basidiomycota</taxon>
        <taxon>Agaricomycotina</taxon>
        <taxon>Agaricomycetes</taxon>
        <taxon>Agaricomycetidae</taxon>
        <taxon>Agaricales</taxon>
        <taxon>Agaricineae</taxon>
        <taxon>Agaricaceae</taxon>
        <taxon>Leucocoprinus</taxon>
    </lineage>
</organism>
<accession>A0AAD5YRU6</accession>